<dbReference type="InterPro" id="IPR058240">
    <property type="entry name" value="rSAM_sf"/>
</dbReference>
<keyword evidence="3" id="KW-0479">Metal-binding</keyword>
<dbReference type="SUPFAM" id="SSF102114">
    <property type="entry name" value="Radical SAM enzymes"/>
    <property type="match status" value="1"/>
</dbReference>
<evidence type="ECO:0000256" key="2">
    <source>
        <dbReference type="ARBA" id="ARBA00022691"/>
    </source>
</evidence>
<reference evidence="7 8" key="1">
    <citation type="submission" date="2018-03" db="EMBL/GenBank/DDBJ databases">
        <title>Draft genome sequence of the plant growth promoting rhizobacterium Pseudomonas protegens strain BNJ-SS-45 isolated from wheat (Triticum aestivum) rhizosphere.</title>
        <authorList>
            <person name="Bajpai A."/>
            <person name="Shende K."/>
            <person name="Meena N."/>
            <person name="Upadhyayula S.R."/>
            <person name="Suravajhala P."/>
            <person name="Medicherla K.M."/>
            <person name="Johri B.N."/>
        </authorList>
    </citation>
    <scope>NUCLEOTIDE SEQUENCE [LARGE SCALE GENOMIC DNA]</scope>
    <source>
        <strain evidence="7 8">BNJ-SS-45</strain>
    </source>
</reference>
<dbReference type="Pfam" id="PF04055">
    <property type="entry name" value="Radical_SAM"/>
    <property type="match status" value="1"/>
</dbReference>
<dbReference type="AlphaFoldDB" id="A0A2T6GBZ5"/>
<evidence type="ECO:0000256" key="5">
    <source>
        <dbReference type="ARBA" id="ARBA00023014"/>
    </source>
</evidence>
<evidence type="ECO:0000256" key="1">
    <source>
        <dbReference type="ARBA" id="ARBA00001966"/>
    </source>
</evidence>
<dbReference type="PANTHER" id="PTHR11228">
    <property type="entry name" value="RADICAL SAM DOMAIN PROTEIN"/>
    <property type="match status" value="1"/>
</dbReference>
<dbReference type="SFLD" id="SFLDG01067">
    <property type="entry name" value="SPASM/twitch_domain_containing"/>
    <property type="match status" value="1"/>
</dbReference>
<dbReference type="InterPro" id="IPR007197">
    <property type="entry name" value="rSAM"/>
</dbReference>
<organism evidence="7 8">
    <name type="scientific">Pseudomonas protegens</name>
    <dbReference type="NCBI Taxonomy" id="380021"/>
    <lineage>
        <taxon>Bacteria</taxon>
        <taxon>Pseudomonadati</taxon>
        <taxon>Pseudomonadota</taxon>
        <taxon>Gammaproteobacteria</taxon>
        <taxon>Pseudomonadales</taxon>
        <taxon>Pseudomonadaceae</taxon>
        <taxon>Pseudomonas</taxon>
    </lineage>
</organism>
<evidence type="ECO:0000313" key="8">
    <source>
        <dbReference type="Proteomes" id="UP000244178"/>
    </source>
</evidence>
<dbReference type="SFLD" id="SFLDS00029">
    <property type="entry name" value="Radical_SAM"/>
    <property type="match status" value="1"/>
</dbReference>
<evidence type="ECO:0000256" key="4">
    <source>
        <dbReference type="ARBA" id="ARBA00023004"/>
    </source>
</evidence>
<comment type="cofactor">
    <cofactor evidence="1">
        <name>[4Fe-4S] cluster</name>
        <dbReference type="ChEBI" id="CHEBI:49883"/>
    </cofactor>
</comment>
<dbReference type="InterPro" id="IPR023820">
    <property type="entry name" value="rSAM_GDL-assoc"/>
</dbReference>
<evidence type="ECO:0000313" key="7">
    <source>
        <dbReference type="EMBL" id="PUA41680.1"/>
    </source>
</evidence>
<keyword evidence="5" id="KW-0411">Iron-sulfur</keyword>
<dbReference type="RefSeq" id="WP_060843025.1">
    <property type="nucleotide sequence ID" value="NZ_PIZE01000011.1"/>
</dbReference>
<gene>
    <name evidence="7" type="ORF">C5U62_30640</name>
</gene>
<proteinExistence type="predicted"/>
<dbReference type="SMART" id="SM00729">
    <property type="entry name" value="Elp3"/>
    <property type="match status" value="1"/>
</dbReference>
<dbReference type="PANTHER" id="PTHR11228:SF7">
    <property type="entry name" value="PQQA PEPTIDE CYCLASE"/>
    <property type="match status" value="1"/>
</dbReference>
<evidence type="ECO:0000259" key="6">
    <source>
        <dbReference type="PROSITE" id="PS51918"/>
    </source>
</evidence>
<evidence type="ECO:0000256" key="3">
    <source>
        <dbReference type="ARBA" id="ARBA00022723"/>
    </source>
</evidence>
<dbReference type="NCBIfam" id="TIGR04085">
    <property type="entry name" value="rSAM_more_4Fe4S"/>
    <property type="match status" value="1"/>
</dbReference>
<keyword evidence="4" id="KW-0408">Iron</keyword>
<dbReference type="InterPro" id="IPR013785">
    <property type="entry name" value="Aldolase_TIM"/>
</dbReference>
<dbReference type="InterPro" id="IPR023885">
    <property type="entry name" value="4Fe4S-binding_SPASM_dom"/>
</dbReference>
<dbReference type="EMBL" id="PYJM01000010">
    <property type="protein sequence ID" value="PUA41680.1"/>
    <property type="molecule type" value="Genomic_DNA"/>
</dbReference>
<dbReference type="SFLD" id="SFLDG01386">
    <property type="entry name" value="main_SPASM_domain-containing"/>
    <property type="match status" value="1"/>
</dbReference>
<feature type="domain" description="Radical SAM core" evidence="6">
    <location>
        <begin position="17"/>
        <end position="233"/>
    </location>
</feature>
<sequence length="488" mass="53610">MSDRLPARYLSENDLKRYVPVHVVWEITLACDLKCLHCGSRAGHRRPGELSTEECLAVIDSLAALGTREITLIGGEAYLRKDWTRLIQAIHDHGMYVAIQTGGRNLTPAKMQAAVDAGLDGVGVSLDGLAPLHDAVRNVPGSFDKALDTLRRARQAGLKISVNTQIGAATLPDLPALMDLIIDAGAKHWQIQLTVAMGNAVDHPELLMQPYQLLEVMPLLARLYREGNERGLLMNIGNNIGYYGPYEHMWRGFGDDRVHWTGCAAGQTVLALEADGTVKGCPSLATVGFSGGNVRNMSLHDIWHYSEGIHFGRLRSVDDLWGYCRSCYYNDVCRGGCTWTSHSLLGKPGNNPYCHYRALDLQKKGLRERIVKLEDAGPASFSVGRFDLITERIDTGEAVASVSDSGQVIKLAWVNQGQAAPAEGRIPPRLALCRSCLEYIHAVETTCPHCHADVAAAEARHQEDRLRQQALINTLHQLLGLPPEQPRL</sequence>
<comment type="caution">
    <text evidence="7">The sequence shown here is derived from an EMBL/GenBank/DDBJ whole genome shotgun (WGS) entry which is preliminary data.</text>
</comment>
<dbReference type="NCBIfam" id="TIGR03913">
    <property type="entry name" value="rad_SAM_trio"/>
    <property type="match status" value="1"/>
</dbReference>
<name>A0A2T6GBZ5_9PSED</name>
<dbReference type="GO" id="GO:0046872">
    <property type="term" value="F:metal ion binding"/>
    <property type="evidence" value="ECO:0007669"/>
    <property type="project" value="UniProtKB-KW"/>
</dbReference>
<protein>
    <submittedName>
        <fullName evidence="7">GDL motif peptide-associated radical SAM/SPASM maturase</fullName>
    </submittedName>
</protein>
<dbReference type="Gene3D" id="3.20.20.70">
    <property type="entry name" value="Aldolase class I"/>
    <property type="match status" value="1"/>
</dbReference>
<keyword evidence="2" id="KW-0949">S-adenosyl-L-methionine</keyword>
<accession>A0A2T6GBZ5</accession>
<dbReference type="InterPro" id="IPR006638">
    <property type="entry name" value="Elp3/MiaA/NifB-like_rSAM"/>
</dbReference>
<dbReference type="GO" id="GO:0051536">
    <property type="term" value="F:iron-sulfur cluster binding"/>
    <property type="evidence" value="ECO:0007669"/>
    <property type="project" value="UniProtKB-KW"/>
</dbReference>
<dbReference type="PROSITE" id="PS51918">
    <property type="entry name" value="RADICAL_SAM"/>
    <property type="match status" value="1"/>
</dbReference>
<dbReference type="Pfam" id="PF13186">
    <property type="entry name" value="SPASM"/>
    <property type="match status" value="1"/>
</dbReference>
<dbReference type="InterPro" id="IPR050377">
    <property type="entry name" value="Radical_SAM_PqqE_MftC-like"/>
</dbReference>
<dbReference type="GO" id="GO:0003824">
    <property type="term" value="F:catalytic activity"/>
    <property type="evidence" value="ECO:0007669"/>
    <property type="project" value="InterPro"/>
</dbReference>
<dbReference type="CDD" id="cd01335">
    <property type="entry name" value="Radical_SAM"/>
    <property type="match status" value="1"/>
</dbReference>
<dbReference type="Proteomes" id="UP000244178">
    <property type="component" value="Unassembled WGS sequence"/>
</dbReference>